<reference evidence="2" key="3">
    <citation type="submission" date="2010-09" db="EMBL/GenBank/DDBJ databases">
        <title>Annotation of Gaeumannomyces graminis var. tritici R3-111a-1.</title>
        <authorList>
            <consortium name="The Broad Institute Genome Sequencing Platform"/>
            <person name="Ma L.-J."/>
            <person name="Dead R."/>
            <person name="Young S.K."/>
            <person name="Zeng Q."/>
            <person name="Gargeya S."/>
            <person name="Fitzgerald M."/>
            <person name="Haas B."/>
            <person name="Abouelleil A."/>
            <person name="Alvarado L."/>
            <person name="Arachchi H.M."/>
            <person name="Berlin A."/>
            <person name="Brown A."/>
            <person name="Chapman S.B."/>
            <person name="Chen Z."/>
            <person name="Dunbar C."/>
            <person name="Freedman E."/>
            <person name="Gearin G."/>
            <person name="Gellesch M."/>
            <person name="Goldberg J."/>
            <person name="Griggs A."/>
            <person name="Gujja S."/>
            <person name="Heiman D."/>
            <person name="Howarth C."/>
            <person name="Larson L."/>
            <person name="Lui A."/>
            <person name="MacDonald P.J.P."/>
            <person name="Mehta T."/>
            <person name="Montmayeur A."/>
            <person name="Murphy C."/>
            <person name="Neiman D."/>
            <person name="Pearson M."/>
            <person name="Priest M."/>
            <person name="Roberts A."/>
            <person name="Saif S."/>
            <person name="Shea T."/>
            <person name="Shenoy N."/>
            <person name="Sisk P."/>
            <person name="Stolte C."/>
            <person name="Sykes S."/>
            <person name="Yandava C."/>
            <person name="Wortman J."/>
            <person name="Nusbaum C."/>
            <person name="Birren B."/>
        </authorList>
    </citation>
    <scope>NUCLEOTIDE SEQUENCE</scope>
    <source>
        <strain evidence="2">R3-111a-1</strain>
    </source>
</reference>
<feature type="compositionally biased region" description="Basic and acidic residues" evidence="1">
    <location>
        <begin position="114"/>
        <end position="123"/>
    </location>
</feature>
<reference evidence="4" key="1">
    <citation type="submission" date="2010-07" db="EMBL/GenBank/DDBJ databases">
        <title>The genome sequence of Gaeumannomyces graminis var. tritici strain R3-111a-1.</title>
        <authorList>
            <consortium name="The Broad Institute Genome Sequencing Platform"/>
            <person name="Ma L.-J."/>
            <person name="Dead R."/>
            <person name="Young S."/>
            <person name="Zeng Q."/>
            <person name="Koehrsen M."/>
            <person name="Alvarado L."/>
            <person name="Berlin A."/>
            <person name="Chapman S.B."/>
            <person name="Chen Z."/>
            <person name="Freedman E."/>
            <person name="Gellesch M."/>
            <person name="Goldberg J."/>
            <person name="Griggs A."/>
            <person name="Gujja S."/>
            <person name="Heilman E.R."/>
            <person name="Heiman D."/>
            <person name="Hepburn T."/>
            <person name="Howarth C."/>
            <person name="Jen D."/>
            <person name="Larson L."/>
            <person name="Mehta T."/>
            <person name="Neiman D."/>
            <person name="Pearson M."/>
            <person name="Roberts A."/>
            <person name="Saif S."/>
            <person name="Shea T."/>
            <person name="Shenoy N."/>
            <person name="Sisk P."/>
            <person name="Stolte C."/>
            <person name="Sykes S."/>
            <person name="Walk T."/>
            <person name="White J."/>
            <person name="Yandava C."/>
            <person name="Haas B."/>
            <person name="Nusbaum C."/>
            <person name="Birren B."/>
        </authorList>
    </citation>
    <scope>NUCLEOTIDE SEQUENCE [LARGE SCALE GENOMIC DNA]</scope>
    <source>
        <strain evidence="4">R3-111a-1</strain>
    </source>
</reference>
<organism evidence="2">
    <name type="scientific">Gaeumannomyces tritici (strain R3-111a-1)</name>
    <name type="common">Wheat and barley take-all root rot fungus</name>
    <name type="synonym">Gaeumannomyces graminis var. tritici</name>
    <dbReference type="NCBI Taxonomy" id="644352"/>
    <lineage>
        <taxon>Eukaryota</taxon>
        <taxon>Fungi</taxon>
        <taxon>Dikarya</taxon>
        <taxon>Ascomycota</taxon>
        <taxon>Pezizomycotina</taxon>
        <taxon>Sordariomycetes</taxon>
        <taxon>Sordariomycetidae</taxon>
        <taxon>Magnaporthales</taxon>
        <taxon>Magnaporthaceae</taxon>
        <taxon>Gaeumannomyces</taxon>
    </lineage>
</organism>
<feature type="region of interest" description="Disordered" evidence="1">
    <location>
        <begin position="1"/>
        <end position="60"/>
    </location>
</feature>
<feature type="compositionally biased region" description="Basic and acidic residues" evidence="1">
    <location>
        <begin position="43"/>
        <end position="60"/>
    </location>
</feature>
<name>J3NM63_GAET3</name>
<keyword evidence="4" id="KW-1185">Reference proteome</keyword>
<protein>
    <submittedName>
        <fullName evidence="2 3">Uncharacterized protein</fullName>
    </submittedName>
</protein>
<reference evidence="3" key="4">
    <citation type="journal article" date="2015" name="G3 (Bethesda)">
        <title>Genome sequences of three phytopathogenic species of the Magnaporthaceae family of fungi.</title>
        <authorList>
            <person name="Okagaki L.H."/>
            <person name="Nunes C.C."/>
            <person name="Sailsbery J."/>
            <person name="Clay B."/>
            <person name="Brown D."/>
            <person name="John T."/>
            <person name="Oh Y."/>
            <person name="Young N."/>
            <person name="Fitzgerald M."/>
            <person name="Haas B.J."/>
            <person name="Zeng Q."/>
            <person name="Young S."/>
            <person name="Adiconis X."/>
            <person name="Fan L."/>
            <person name="Levin J.Z."/>
            <person name="Mitchell T.K."/>
            <person name="Okubara P.A."/>
            <person name="Farman M.L."/>
            <person name="Kohn L.M."/>
            <person name="Birren B."/>
            <person name="Ma L.-J."/>
            <person name="Dean R.A."/>
        </authorList>
    </citation>
    <scope>NUCLEOTIDE SEQUENCE</scope>
    <source>
        <strain evidence="3">R3-111a-1</strain>
    </source>
</reference>
<evidence type="ECO:0000256" key="1">
    <source>
        <dbReference type="SAM" id="MobiDB-lite"/>
    </source>
</evidence>
<dbReference type="AlphaFoldDB" id="J3NM63"/>
<dbReference type="RefSeq" id="XP_009218403.1">
    <property type="nucleotide sequence ID" value="XM_009220139.1"/>
</dbReference>
<evidence type="ECO:0000313" key="3">
    <source>
        <dbReference type="EnsemblFungi" id="EJT82394"/>
    </source>
</evidence>
<dbReference type="HOGENOM" id="CLU_1547663_0_0_1"/>
<accession>J3NM63</accession>
<feature type="region of interest" description="Disordered" evidence="1">
    <location>
        <begin position="74"/>
        <end position="136"/>
    </location>
</feature>
<dbReference type="Proteomes" id="UP000006039">
    <property type="component" value="Unassembled WGS sequence"/>
</dbReference>
<dbReference type="GeneID" id="20342825"/>
<sequence length="173" mass="18654">MIGAEENETKQTTVRGGAGPRRVQLAWPSQKKTASRGGAMHTDTTKMDKSMGKVDQHAHRDGRSTVLSQFHVRHLGPVPTPPASSGGMAGYHAQTLGHRQRKQAISKFSTSQCDVRDKARDDTPVPPISLIGPTQSCATVGDPPFSLQPMAQRVPLEMVLRRKLSPLFLGGAP</sequence>
<reference evidence="2" key="2">
    <citation type="submission" date="2010-07" db="EMBL/GenBank/DDBJ databases">
        <authorList>
            <consortium name="The Broad Institute Genome Sequencing Platform"/>
            <consortium name="Broad Institute Genome Sequencing Center for Infectious Disease"/>
            <person name="Ma L.-J."/>
            <person name="Dead R."/>
            <person name="Young S."/>
            <person name="Zeng Q."/>
            <person name="Koehrsen M."/>
            <person name="Alvarado L."/>
            <person name="Berlin A."/>
            <person name="Chapman S.B."/>
            <person name="Chen Z."/>
            <person name="Freedman E."/>
            <person name="Gellesch M."/>
            <person name="Goldberg J."/>
            <person name="Griggs A."/>
            <person name="Gujja S."/>
            <person name="Heilman E.R."/>
            <person name="Heiman D."/>
            <person name="Hepburn T."/>
            <person name="Howarth C."/>
            <person name="Jen D."/>
            <person name="Larson L."/>
            <person name="Mehta T."/>
            <person name="Neiman D."/>
            <person name="Pearson M."/>
            <person name="Roberts A."/>
            <person name="Saif S."/>
            <person name="Shea T."/>
            <person name="Shenoy N."/>
            <person name="Sisk P."/>
            <person name="Stolte C."/>
            <person name="Sykes S."/>
            <person name="Walk T."/>
            <person name="White J."/>
            <person name="Yandava C."/>
            <person name="Haas B."/>
            <person name="Nusbaum C."/>
            <person name="Birren B."/>
        </authorList>
    </citation>
    <scope>NUCLEOTIDE SEQUENCE</scope>
    <source>
        <strain evidence="2">R3-111a-1</strain>
    </source>
</reference>
<dbReference type="EMBL" id="GL385395">
    <property type="protein sequence ID" value="EJT82394.1"/>
    <property type="molecule type" value="Genomic_DNA"/>
</dbReference>
<dbReference type="VEuPathDB" id="FungiDB:GGTG_02367"/>
<reference evidence="3" key="5">
    <citation type="submission" date="2018-04" db="UniProtKB">
        <authorList>
            <consortium name="EnsemblFungi"/>
        </authorList>
    </citation>
    <scope>IDENTIFICATION</scope>
    <source>
        <strain evidence="3">R3-111a-1</strain>
    </source>
</reference>
<evidence type="ECO:0000313" key="4">
    <source>
        <dbReference type="Proteomes" id="UP000006039"/>
    </source>
</evidence>
<dbReference type="EnsemblFungi" id="EJT82394">
    <property type="protein sequence ID" value="EJT82394"/>
    <property type="gene ID" value="GGTG_02367"/>
</dbReference>
<proteinExistence type="predicted"/>
<evidence type="ECO:0000313" key="2">
    <source>
        <dbReference type="EMBL" id="EJT82394.1"/>
    </source>
</evidence>
<gene>
    <name evidence="3" type="primary">20342825</name>
    <name evidence="2" type="ORF">GGTG_02367</name>
</gene>